<organism evidence="2 3">
    <name type="scientific">Galerina marginata (strain CBS 339.88)</name>
    <dbReference type="NCBI Taxonomy" id="685588"/>
    <lineage>
        <taxon>Eukaryota</taxon>
        <taxon>Fungi</taxon>
        <taxon>Dikarya</taxon>
        <taxon>Basidiomycota</taxon>
        <taxon>Agaricomycotina</taxon>
        <taxon>Agaricomycetes</taxon>
        <taxon>Agaricomycetidae</taxon>
        <taxon>Agaricales</taxon>
        <taxon>Agaricineae</taxon>
        <taxon>Strophariaceae</taxon>
        <taxon>Galerina</taxon>
    </lineage>
</organism>
<proteinExistence type="predicted"/>
<feature type="compositionally biased region" description="Basic residues" evidence="1">
    <location>
        <begin position="1"/>
        <end position="21"/>
    </location>
</feature>
<accession>A0A067SYT6</accession>
<name>A0A067SYT6_GALM3</name>
<gene>
    <name evidence="2" type="ORF">GALMADRAFT_225792</name>
</gene>
<protein>
    <submittedName>
        <fullName evidence="2">Uncharacterized protein</fullName>
    </submittedName>
</protein>
<reference evidence="3" key="1">
    <citation type="journal article" date="2014" name="Proc. Natl. Acad. Sci. U.S.A.">
        <title>Extensive sampling of basidiomycete genomes demonstrates inadequacy of the white-rot/brown-rot paradigm for wood decay fungi.</title>
        <authorList>
            <person name="Riley R."/>
            <person name="Salamov A.A."/>
            <person name="Brown D.W."/>
            <person name="Nagy L.G."/>
            <person name="Floudas D."/>
            <person name="Held B.W."/>
            <person name="Levasseur A."/>
            <person name="Lombard V."/>
            <person name="Morin E."/>
            <person name="Otillar R."/>
            <person name="Lindquist E.A."/>
            <person name="Sun H."/>
            <person name="LaButti K.M."/>
            <person name="Schmutz J."/>
            <person name="Jabbour D."/>
            <person name="Luo H."/>
            <person name="Baker S.E."/>
            <person name="Pisabarro A.G."/>
            <person name="Walton J.D."/>
            <person name="Blanchette R.A."/>
            <person name="Henrissat B."/>
            <person name="Martin F."/>
            <person name="Cullen D."/>
            <person name="Hibbett D.S."/>
            <person name="Grigoriev I.V."/>
        </authorList>
    </citation>
    <scope>NUCLEOTIDE SEQUENCE [LARGE SCALE GENOMIC DNA]</scope>
    <source>
        <strain evidence="3">CBS 339.88</strain>
    </source>
</reference>
<dbReference type="HOGENOM" id="CLU_2236771_0_0_1"/>
<dbReference type="AlphaFoldDB" id="A0A067SYT6"/>
<feature type="region of interest" description="Disordered" evidence="1">
    <location>
        <begin position="1"/>
        <end position="22"/>
    </location>
</feature>
<evidence type="ECO:0000313" key="2">
    <source>
        <dbReference type="EMBL" id="KDR76100.1"/>
    </source>
</evidence>
<dbReference type="Proteomes" id="UP000027222">
    <property type="component" value="Unassembled WGS sequence"/>
</dbReference>
<keyword evidence="3" id="KW-1185">Reference proteome</keyword>
<evidence type="ECO:0000256" key="1">
    <source>
        <dbReference type="SAM" id="MobiDB-lite"/>
    </source>
</evidence>
<evidence type="ECO:0000313" key="3">
    <source>
        <dbReference type="Proteomes" id="UP000027222"/>
    </source>
</evidence>
<sequence length="105" mass="12095">MRRPTTRHRQREGSSPRRRRETRFTVSVLLASDGTILPMKATYSGKNSRSCPSPNAQHYDDQTWAGFILEESGKRIRENDVLDKLKTTRSFIDQILAPNYDNAKV</sequence>
<dbReference type="EMBL" id="KL142379">
    <property type="protein sequence ID" value="KDR76100.1"/>
    <property type="molecule type" value="Genomic_DNA"/>
</dbReference>